<dbReference type="GO" id="GO:0005783">
    <property type="term" value="C:endoplasmic reticulum"/>
    <property type="evidence" value="ECO:0007669"/>
    <property type="project" value="TreeGrafter"/>
</dbReference>
<dbReference type="InterPro" id="IPR008803">
    <property type="entry name" value="RHD3/Sey1"/>
</dbReference>
<sequence>MLHLQEKLSEALAGPVEALLDGANNETWPSMKKLLQRETDSAISGLSSALSGFDMDVETKEKMLSSLQDYVRGVVEAKARDEAGRVLIRMKDGFSTLFSHDSDSMPQVWTGKEDIRAITKTARSDSLKLYTSTLP</sequence>
<name>A0A6A3CKL2_HIBSY</name>
<dbReference type="GO" id="GO:0003924">
    <property type="term" value="F:GTPase activity"/>
    <property type="evidence" value="ECO:0007669"/>
    <property type="project" value="TreeGrafter"/>
</dbReference>
<proteinExistence type="predicted"/>
<keyword evidence="3" id="KW-1185">Reference proteome</keyword>
<feature type="domain" description="Sey1/RHD3-like three-helix bundle" evidence="1">
    <location>
        <begin position="4"/>
        <end position="129"/>
    </location>
</feature>
<dbReference type="PANTHER" id="PTHR45923:SF2">
    <property type="entry name" value="PROTEIN SEY1"/>
    <property type="match status" value="1"/>
</dbReference>
<dbReference type="Proteomes" id="UP000436088">
    <property type="component" value="Unassembled WGS sequence"/>
</dbReference>
<evidence type="ECO:0000313" key="2">
    <source>
        <dbReference type="EMBL" id="KAE8729366.1"/>
    </source>
</evidence>
<protein>
    <recommendedName>
        <fullName evidence="1">Sey1/RHD3-like three-helix bundle domain-containing protein</fullName>
    </recommendedName>
</protein>
<dbReference type="InterPro" id="IPR046758">
    <property type="entry name" value="Sey1/RHD3-like_3HB"/>
</dbReference>
<gene>
    <name evidence="2" type="ORF">F3Y22_tig00003721pilonHSYRG00398</name>
</gene>
<dbReference type="AlphaFoldDB" id="A0A6A3CKL2"/>
<evidence type="ECO:0000313" key="3">
    <source>
        <dbReference type="Proteomes" id="UP000436088"/>
    </source>
</evidence>
<reference evidence="2" key="1">
    <citation type="submission" date="2019-09" db="EMBL/GenBank/DDBJ databases">
        <title>Draft genome information of white flower Hibiscus syriacus.</title>
        <authorList>
            <person name="Kim Y.-M."/>
        </authorList>
    </citation>
    <scope>NUCLEOTIDE SEQUENCE [LARGE SCALE GENOMIC DNA]</scope>
    <source>
        <strain evidence="2">YM2019G1</strain>
    </source>
</reference>
<comment type="caution">
    <text evidence="2">The sequence shown here is derived from an EMBL/GenBank/DDBJ whole genome shotgun (WGS) entry which is preliminary data.</text>
</comment>
<dbReference type="Pfam" id="PF20428">
    <property type="entry name" value="Sey1_3HB"/>
    <property type="match status" value="1"/>
</dbReference>
<dbReference type="EMBL" id="VEPZ02000230">
    <property type="protein sequence ID" value="KAE8729366.1"/>
    <property type="molecule type" value="Genomic_DNA"/>
</dbReference>
<accession>A0A6A3CKL2</accession>
<organism evidence="2 3">
    <name type="scientific">Hibiscus syriacus</name>
    <name type="common">Rose of Sharon</name>
    <dbReference type="NCBI Taxonomy" id="106335"/>
    <lineage>
        <taxon>Eukaryota</taxon>
        <taxon>Viridiplantae</taxon>
        <taxon>Streptophyta</taxon>
        <taxon>Embryophyta</taxon>
        <taxon>Tracheophyta</taxon>
        <taxon>Spermatophyta</taxon>
        <taxon>Magnoliopsida</taxon>
        <taxon>eudicotyledons</taxon>
        <taxon>Gunneridae</taxon>
        <taxon>Pentapetalae</taxon>
        <taxon>rosids</taxon>
        <taxon>malvids</taxon>
        <taxon>Malvales</taxon>
        <taxon>Malvaceae</taxon>
        <taxon>Malvoideae</taxon>
        <taxon>Hibiscus</taxon>
    </lineage>
</organism>
<dbReference type="PANTHER" id="PTHR45923">
    <property type="entry name" value="PROTEIN SEY1"/>
    <property type="match status" value="1"/>
</dbReference>
<evidence type="ECO:0000259" key="1">
    <source>
        <dbReference type="Pfam" id="PF20428"/>
    </source>
</evidence>
<dbReference type="GO" id="GO:0016320">
    <property type="term" value="P:endoplasmic reticulum membrane fusion"/>
    <property type="evidence" value="ECO:0007669"/>
    <property type="project" value="TreeGrafter"/>
</dbReference>